<dbReference type="Pfam" id="PF14995">
    <property type="entry name" value="TMEM107"/>
    <property type="match status" value="1"/>
</dbReference>
<keyword evidence="4" id="KW-0970">Cilium biogenesis/degradation</keyword>
<keyword evidence="3 7" id="KW-0812">Transmembrane</keyword>
<keyword evidence="6 7" id="KW-0472">Membrane</keyword>
<feature type="transmembrane region" description="Helical" evidence="7">
    <location>
        <begin position="91"/>
        <end position="109"/>
    </location>
</feature>
<feature type="transmembrane region" description="Helical" evidence="7">
    <location>
        <begin position="12"/>
        <end position="30"/>
    </location>
</feature>
<feature type="transmembrane region" description="Helical" evidence="7">
    <location>
        <begin position="55"/>
        <end position="79"/>
    </location>
</feature>
<accession>A0AAU9IQS4</accession>
<dbReference type="GO" id="GO:1904491">
    <property type="term" value="P:protein localization to ciliary transition zone"/>
    <property type="evidence" value="ECO:0007669"/>
    <property type="project" value="TreeGrafter"/>
</dbReference>
<evidence type="ECO:0000256" key="7">
    <source>
        <dbReference type="SAM" id="Phobius"/>
    </source>
</evidence>
<evidence type="ECO:0000256" key="6">
    <source>
        <dbReference type="ARBA" id="ARBA00023136"/>
    </source>
</evidence>
<organism evidence="8 9">
    <name type="scientific">Blepharisma stoltei</name>
    <dbReference type="NCBI Taxonomy" id="1481888"/>
    <lineage>
        <taxon>Eukaryota</taxon>
        <taxon>Sar</taxon>
        <taxon>Alveolata</taxon>
        <taxon>Ciliophora</taxon>
        <taxon>Postciliodesmatophora</taxon>
        <taxon>Heterotrichea</taxon>
        <taxon>Heterotrichida</taxon>
        <taxon>Blepharismidae</taxon>
        <taxon>Blepharisma</taxon>
    </lineage>
</organism>
<keyword evidence="5 7" id="KW-1133">Transmembrane helix</keyword>
<dbReference type="EMBL" id="CAJZBQ010000015">
    <property type="protein sequence ID" value="CAG9316081.1"/>
    <property type="molecule type" value="Genomic_DNA"/>
</dbReference>
<dbReference type="Proteomes" id="UP001162131">
    <property type="component" value="Unassembled WGS sequence"/>
</dbReference>
<evidence type="ECO:0000256" key="4">
    <source>
        <dbReference type="ARBA" id="ARBA00022794"/>
    </source>
</evidence>
<evidence type="ECO:0000256" key="3">
    <source>
        <dbReference type="ARBA" id="ARBA00022692"/>
    </source>
</evidence>
<protein>
    <recommendedName>
        <fullName evidence="2">Transmembrane protein 107</fullName>
    </recommendedName>
</protein>
<dbReference type="PANTHER" id="PTHR34341:SF1">
    <property type="entry name" value="TRANSMEMBRANE PROTEIN 107"/>
    <property type="match status" value="1"/>
</dbReference>
<evidence type="ECO:0000313" key="8">
    <source>
        <dbReference type="EMBL" id="CAG9316081.1"/>
    </source>
</evidence>
<keyword evidence="9" id="KW-1185">Reference proteome</keyword>
<dbReference type="PANTHER" id="PTHR34341">
    <property type="entry name" value="TRANSMEMBRANE PROTEIN 107"/>
    <property type="match status" value="1"/>
</dbReference>
<gene>
    <name evidence="8" type="ORF">BSTOLATCC_MIC15524</name>
</gene>
<dbReference type="AlphaFoldDB" id="A0AAU9IQS4"/>
<dbReference type="GO" id="GO:1905515">
    <property type="term" value="P:non-motile cilium assembly"/>
    <property type="evidence" value="ECO:0007669"/>
    <property type="project" value="TreeGrafter"/>
</dbReference>
<name>A0AAU9IQS4_9CILI</name>
<evidence type="ECO:0000313" key="9">
    <source>
        <dbReference type="Proteomes" id="UP001162131"/>
    </source>
</evidence>
<sequence length="144" mass="16789">MSGTVTETLVPGKFLCVMVHLLLIIVIYYLRDNNIYAGVKSTVASDDDDYKSAEAVLLVSLAFTTICLAFELIIIVIGLTIYFDTLSATSIFLHALGILFSIWFVLLYWPYWIYWYIWLFTSFIPFFFEFMTVLTARIFFLYKY</sequence>
<dbReference type="InterPro" id="IPR029248">
    <property type="entry name" value="TMEM107"/>
</dbReference>
<evidence type="ECO:0000256" key="5">
    <source>
        <dbReference type="ARBA" id="ARBA00022989"/>
    </source>
</evidence>
<evidence type="ECO:0000256" key="1">
    <source>
        <dbReference type="ARBA" id="ARBA00004141"/>
    </source>
</evidence>
<reference evidence="8" key="1">
    <citation type="submission" date="2021-09" db="EMBL/GenBank/DDBJ databases">
        <authorList>
            <consortium name="AG Swart"/>
            <person name="Singh M."/>
            <person name="Singh A."/>
            <person name="Seah K."/>
            <person name="Emmerich C."/>
        </authorList>
    </citation>
    <scope>NUCLEOTIDE SEQUENCE</scope>
    <source>
        <strain evidence="8">ATCC30299</strain>
    </source>
</reference>
<dbReference type="GO" id="GO:0036038">
    <property type="term" value="C:MKS complex"/>
    <property type="evidence" value="ECO:0007669"/>
    <property type="project" value="TreeGrafter"/>
</dbReference>
<comment type="subcellular location">
    <subcellularLocation>
        <location evidence="1">Membrane</location>
        <topology evidence="1">Multi-pass membrane protein</topology>
    </subcellularLocation>
</comment>
<proteinExistence type="predicted"/>
<evidence type="ECO:0000256" key="2">
    <source>
        <dbReference type="ARBA" id="ARBA00015652"/>
    </source>
</evidence>
<dbReference type="GO" id="GO:0016020">
    <property type="term" value="C:membrane"/>
    <property type="evidence" value="ECO:0007669"/>
    <property type="project" value="UniProtKB-SubCell"/>
</dbReference>
<comment type="caution">
    <text evidence="8">The sequence shown here is derived from an EMBL/GenBank/DDBJ whole genome shotgun (WGS) entry which is preliminary data.</text>
</comment>
<feature type="transmembrane region" description="Helical" evidence="7">
    <location>
        <begin position="115"/>
        <end position="140"/>
    </location>
</feature>